<dbReference type="EnsemblProtists" id="EKX34281">
    <property type="protein sequence ID" value="EKX34281"/>
    <property type="gene ID" value="GUITHDRAFT_43371"/>
</dbReference>
<dbReference type="eggNOG" id="KOG1023">
    <property type="taxonomic scope" value="Eukaryota"/>
</dbReference>
<reference evidence="4" key="2">
    <citation type="submission" date="2012-11" db="EMBL/GenBank/DDBJ databases">
        <authorList>
            <person name="Kuo A."/>
            <person name="Curtis B.A."/>
            <person name="Tanifuji G."/>
            <person name="Burki F."/>
            <person name="Gruber A."/>
            <person name="Irimia M."/>
            <person name="Maruyama S."/>
            <person name="Arias M.C."/>
            <person name="Ball S.G."/>
            <person name="Gile G.H."/>
            <person name="Hirakawa Y."/>
            <person name="Hopkins J.F."/>
            <person name="Rensing S.A."/>
            <person name="Schmutz J."/>
            <person name="Symeonidi A."/>
            <person name="Elias M."/>
            <person name="Eveleigh R.J."/>
            <person name="Herman E.K."/>
            <person name="Klute M.J."/>
            <person name="Nakayama T."/>
            <person name="Obornik M."/>
            <person name="Reyes-Prieto A."/>
            <person name="Armbrust E.V."/>
            <person name="Aves S.J."/>
            <person name="Beiko R.G."/>
            <person name="Coutinho P."/>
            <person name="Dacks J.B."/>
            <person name="Durnford D.G."/>
            <person name="Fast N.M."/>
            <person name="Green B.R."/>
            <person name="Grisdale C."/>
            <person name="Hempe F."/>
            <person name="Henrissat B."/>
            <person name="Hoppner M.P."/>
            <person name="Ishida K.-I."/>
            <person name="Kim E."/>
            <person name="Koreny L."/>
            <person name="Kroth P.G."/>
            <person name="Liu Y."/>
            <person name="Malik S.-B."/>
            <person name="Maier U.G."/>
            <person name="McRose D."/>
            <person name="Mock T."/>
            <person name="Neilson J.A."/>
            <person name="Onodera N.T."/>
            <person name="Poole A.M."/>
            <person name="Pritham E.J."/>
            <person name="Richards T.A."/>
            <person name="Rocap G."/>
            <person name="Roy S.W."/>
            <person name="Sarai C."/>
            <person name="Schaack S."/>
            <person name="Shirato S."/>
            <person name="Slamovits C.H."/>
            <person name="Spencer D.F."/>
            <person name="Suzuki S."/>
            <person name="Worden A.Z."/>
            <person name="Zauner S."/>
            <person name="Barry K."/>
            <person name="Bell C."/>
            <person name="Bharti A.K."/>
            <person name="Crow J.A."/>
            <person name="Grimwood J."/>
            <person name="Kramer R."/>
            <person name="Lindquist E."/>
            <person name="Lucas S."/>
            <person name="Salamov A."/>
            <person name="McFadden G.I."/>
            <person name="Lane C.E."/>
            <person name="Keeling P.J."/>
            <person name="Gray M.W."/>
            <person name="Grigoriev I.V."/>
            <person name="Archibald J.M."/>
        </authorList>
    </citation>
    <scope>NUCLEOTIDE SEQUENCE</scope>
    <source>
        <strain evidence="4">CCMP2712</strain>
    </source>
</reference>
<accession>L1IDG4</accession>
<sequence length="149" mass="16830">AVVLQLDICRFTAMSQTMIPLQIAEMVHHIFSRFDEEVMDKKLFKIDTVGDAYMVAGWLPCDRDWYLKEVTQTSCSAMLALARKMLRVMADYRREKGCDVGCRIGISVGVVASGILGRKQSRFHVVGQAMRDVEMLEQNALENSVHVSD</sequence>
<feature type="domain" description="Guanylate cyclase" evidence="1">
    <location>
        <begin position="2"/>
        <end position="137"/>
    </location>
</feature>
<dbReference type="Pfam" id="PF00211">
    <property type="entry name" value="Guanylate_cyc"/>
    <property type="match status" value="1"/>
</dbReference>
<dbReference type="PANTHER" id="PTHR45655:SF13">
    <property type="entry name" value="SOLUBLE GUANYLATE CYCLASE GCY-32-RELATED"/>
    <property type="match status" value="1"/>
</dbReference>
<dbReference type="GO" id="GO:0008074">
    <property type="term" value="C:guanylate cyclase complex, soluble"/>
    <property type="evidence" value="ECO:0007669"/>
    <property type="project" value="TreeGrafter"/>
</dbReference>
<dbReference type="Proteomes" id="UP000011087">
    <property type="component" value="Unassembled WGS sequence"/>
</dbReference>
<dbReference type="OrthoDB" id="354346at2759"/>
<dbReference type="InterPro" id="IPR029787">
    <property type="entry name" value="Nucleotide_cyclase"/>
</dbReference>
<proteinExistence type="predicted"/>
<organism evidence="2">
    <name type="scientific">Guillardia theta (strain CCMP2712)</name>
    <name type="common">Cryptophyte</name>
    <dbReference type="NCBI Taxonomy" id="905079"/>
    <lineage>
        <taxon>Eukaryota</taxon>
        <taxon>Cryptophyceae</taxon>
        <taxon>Pyrenomonadales</taxon>
        <taxon>Geminigeraceae</taxon>
        <taxon>Guillardia</taxon>
    </lineage>
</organism>
<gene>
    <name evidence="2" type="ORF">GUITHDRAFT_43371</name>
</gene>
<dbReference type="SUPFAM" id="SSF55073">
    <property type="entry name" value="Nucleotide cyclase"/>
    <property type="match status" value="1"/>
</dbReference>
<evidence type="ECO:0000259" key="1">
    <source>
        <dbReference type="PROSITE" id="PS50125"/>
    </source>
</evidence>
<dbReference type="GeneID" id="17291022"/>
<dbReference type="HOGENOM" id="CLU_001072_6_5_1"/>
<dbReference type="PaxDb" id="55529-EKX34281"/>
<dbReference type="RefSeq" id="XP_005821261.1">
    <property type="nucleotide sequence ID" value="XM_005821204.1"/>
</dbReference>
<dbReference type="AlphaFoldDB" id="L1IDG4"/>
<keyword evidence="4" id="KW-1185">Reference proteome</keyword>
<feature type="non-terminal residue" evidence="2">
    <location>
        <position position="149"/>
    </location>
</feature>
<dbReference type="KEGG" id="gtt:GUITHDRAFT_43371"/>
<evidence type="ECO:0000313" key="2">
    <source>
        <dbReference type="EMBL" id="EKX34281.1"/>
    </source>
</evidence>
<feature type="non-terminal residue" evidence="2">
    <location>
        <position position="1"/>
    </location>
</feature>
<dbReference type="PANTHER" id="PTHR45655">
    <property type="entry name" value="GUANYLATE CYCLASE SOLUBLE SUBUNIT BETA-2"/>
    <property type="match status" value="1"/>
</dbReference>
<dbReference type="EMBL" id="JH993113">
    <property type="protein sequence ID" value="EKX34281.1"/>
    <property type="molecule type" value="Genomic_DNA"/>
</dbReference>
<dbReference type="PROSITE" id="PS50125">
    <property type="entry name" value="GUANYLATE_CYCLASE_2"/>
    <property type="match status" value="1"/>
</dbReference>
<dbReference type="CDD" id="cd07302">
    <property type="entry name" value="CHD"/>
    <property type="match status" value="1"/>
</dbReference>
<name>L1IDG4_GUITC</name>
<dbReference type="GO" id="GO:0019934">
    <property type="term" value="P:cGMP-mediated signaling"/>
    <property type="evidence" value="ECO:0007669"/>
    <property type="project" value="TreeGrafter"/>
</dbReference>
<protein>
    <recommendedName>
        <fullName evidence="1">Guanylate cyclase domain-containing protein</fullName>
    </recommendedName>
</protein>
<evidence type="ECO:0000313" key="3">
    <source>
        <dbReference type="EnsemblProtists" id="EKX34281"/>
    </source>
</evidence>
<dbReference type="GO" id="GO:0070482">
    <property type="term" value="P:response to oxygen levels"/>
    <property type="evidence" value="ECO:0007669"/>
    <property type="project" value="TreeGrafter"/>
</dbReference>
<dbReference type="InterPro" id="IPR001054">
    <property type="entry name" value="A/G_cyclase"/>
</dbReference>
<dbReference type="STRING" id="905079.L1IDG4"/>
<reference evidence="3" key="3">
    <citation type="submission" date="2016-03" db="UniProtKB">
        <authorList>
            <consortium name="EnsemblProtists"/>
        </authorList>
    </citation>
    <scope>IDENTIFICATION</scope>
</reference>
<dbReference type="Gene3D" id="3.30.70.1230">
    <property type="entry name" value="Nucleotide cyclase"/>
    <property type="match status" value="1"/>
</dbReference>
<dbReference type="GO" id="GO:0004383">
    <property type="term" value="F:guanylate cyclase activity"/>
    <property type="evidence" value="ECO:0007669"/>
    <property type="project" value="TreeGrafter"/>
</dbReference>
<reference evidence="2 4" key="1">
    <citation type="journal article" date="2012" name="Nature">
        <title>Algal genomes reveal evolutionary mosaicism and the fate of nucleomorphs.</title>
        <authorList>
            <consortium name="DOE Joint Genome Institute"/>
            <person name="Curtis B.A."/>
            <person name="Tanifuji G."/>
            <person name="Burki F."/>
            <person name="Gruber A."/>
            <person name="Irimia M."/>
            <person name="Maruyama S."/>
            <person name="Arias M.C."/>
            <person name="Ball S.G."/>
            <person name="Gile G.H."/>
            <person name="Hirakawa Y."/>
            <person name="Hopkins J.F."/>
            <person name="Kuo A."/>
            <person name="Rensing S.A."/>
            <person name="Schmutz J."/>
            <person name="Symeonidi A."/>
            <person name="Elias M."/>
            <person name="Eveleigh R.J."/>
            <person name="Herman E.K."/>
            <person name="Klute M.J."/>
            <person name="Nakayama T."/>
            <person name="Obornik M."/>
            <person name="Reyes-Prieto A."/>
            <person name="Armbrust E.V."/>
            <person name="Aves S.J."/>
            <person name="Beiko R.G."/>
            <person name="Coutinho P."/>
            <person name="Dacks J.B."/>
            <person name="Durnford D.G."/>
            <person name="Fast N.M."/>
            <person name="Green B.R."/>
            <person name="Grisdale C.J."/>
            <person name="Hempel F."/>
            <person name="Henrissat B."/>
            <person name="Hoppner M.P."/>
            <person name="Ishida K."/>
            <person name="Kim E."/>
            <person name="Koreny L."/>
            <person name="Kroth P.G."/>
            <person name="Liu Y."/>
            <person name="Malik S.B."/>
            <person name="Maier U.G."/>
            <person name="McRose D."/>
            <person name="Mock T."/>
            <person name="Neilson J.A."/>
            <person name="Onodera N.T."/>
            <person name="Poole A.M."/>
            <person name="Pritham E.J."/>
            <person name="Richards T.A."/>
            <person name="Rocap G."/>
            <person name="Roy S.W."/>
            <person name="Sarai C."/>
            <person name="Schaack S."/>
            <person name="Shirato S."/>
            <person name="Slamovits C.H."/>
            <person name="Spencer D.F."/>
            <person name="Suzuki S."/>
            <person name="Worden A.Z."/>
            <person name="Zauner S."/>
            <person name="Barry K."/>
            <person name="Bell C."/>
            <person name="Bharti A.K."/>
            <person name="Crow J.A."/>
            <person name="Grimwood J."/>
            <person name="Kramer R."/>
            <person name="Lindquist E."/>
            <person name="Lucas S."/>
            <person name="Salamov A."/>
            <person name="McFadden G.I."/>
            <person name="Lane C.E."/>
            <person name="Keeling P.J."/>
            <person name="Gray M.W."/>
            <person name="Grigoriev I.V."/>
            <person name="Archibald J.M."/>
        </authorList>
    </citation>
    <scope>NUCLEOTIDE SEQUENCE</scope>
    <source>
        <strain evidence="2 4">CCMP2712</strain>
    </source>
</reference>
<evidence type="ECO:0000313" key="4">
    <source>
        <dbReference type="Proteomes" id="UP000011087"/>
    </source>
</evidence>